<dbReference type="Pfam" id="PF26138">
    <property type="entry name" value="DUF8040"/>
    <property type="match status" value="1"/>
</dbReference>
<comment type="caution">
    <text evidence="2">The sequence shown here is derived from an EMBL/GenBank/DDBJ whole genome shotgun (WGS) entry which is preliminary data.</text>
</comment>
<evidence type="ECO:0000313" key="3">
    <source>
        <dbReference type="Proteomes" id="UP001140949"/>
    </source>
</evidence>
<reference evidence="2" key="1">
    <citation type="journal article" date="2023" name="GigaByte">
        <title>Genome assembly of the bearded iris, Iris pallida Lam.</title>
        <authorList>
            <person name="Bruccoleri R.E."/>
            <person name="Oakeley E.J."/>
            <person name="Faust A.M.E."/>
            <person name="Altorfer M."/>
            <person name="Dessus-Babus S."/>
            <person name="Burckhardt D."/>
            <person name="Oertli M."/>
            <person name="Naumann U."/>
            <person name="Petersen F."/>
            <person name="Wong J."/>
        </authorList>
    </citation>
    <scope>NUCLEOTIDE SEQUENCE</scope>
    <source>
        <strain evidence="2">GSM-AAB239-AS_SAM_17_03QT</strain>
    </source>
</reference>
<organism evidence="2 3">
    <name type="scientific">Iris pallida</name>
    <name type="common">Sweet iris</name>
    <dbReference type="NCBI Taxonomy" id="29817"/>
    <lineage>
        <taxon>Eukaryota</taxon>
        <taxon>Viridiplantae</taxon>
        <taxon>Streptophyta</taxon>
        <taxon>Embryophyta</taxon>
        <taxon>Tracheophyta</taxon>
        <taxon>Spermatophyta</taxon>
        <taxon>Magnoliopsida</taxon>
        <taxon>Liliopsida</taxon>
        <taxon>Asparagales</taxon>
        <taxon>Iridaceae</taxon>
        <taxon>Iridoideae</taxon>
        <taxon>Irideae</taxon>
        <taxon>Iris</taxon>
    </lineage>
</organism>
<dbReference type="Proteomes" id="UP001140949">
    <property type="component" value="Unassembled WGS sequence"/>
</dbReference>
<evidence type="ECO:0000313" key="2">
    <source>
        <dbReference type="EMBL" id="KAJ6806762.1"/>
    </source>
</evidence>
<proteinExistence type="predicted"/>
<keyword evidence="3" id="KW-1185">Reference proteome</keyword>
<sequence length="101" mass="11331">MRSLYDTRSVCVEEQLSIFLYILGHKTKKRYAALNSFDPLSTVSRYFNKVLGEICSIQVYYSGTAHAAVSTGPMMPIGCCFCVTSIPCSFDVFAFVNFLLF</sequence>
<gene>
    <name evidence="2" type="ORF">M6B38_105405</name>
</gene>
<accession>A0AAX6ERF5</accession>
<dbReference type="InterPro" id="IPR058353">
    <property type="entry name" value="DUF8040"/>
</dbReference>
<name>A0AAX6ERF5_IRIPA</name>
<evidence type="ECO:0000259" key="1">
    <source>
        <dbReference type="Pfam" id="PF26138"/>
    </source>
</evidence>
<dbReference type="EMBL" id="JANAVB010034418">
    <property type="protein sequence ID" value="KAJ6806762.1"/>
    <property type="molecule type" value="Genomic_DNA"/>
</dbReference>
<feature type="domain" description="DUF8040" evidence="1">
    <location>
        <begin position="3"/>
        <end position="56"/>
    </location>
</feature>
<dbReference type="AlphaFoldDB" id="A0AAX6ERF5"/>
<reference evidence="2" key="2">
    <citation type="submission" date="2023-04" db="EMBL/GenBank/DDBJ databases">
        <authorList>
            <person name="Bruccoleri R.E."/>
            <person name="Oakeley E.J."/>
            <person name="Faust A.-M."/>
            <person name="Dessus-Babus S."/>
            <person name="Altorfer M."/>
            <person name="Burckhardt D."/>
            <person name="Oertli M."/>
            <person name="Naumann U."/>
            <person name="Petersen F."/>
            <person name="Wong J."/>
        </authorList>
    </citation>
    <scope>NUCLEOTIDE SEQUENCE</scope>
    <source>
        <strain evidence="2">GSM-AAB239-AS_SAM_17_03QT</strain>
        <tissue evidence="2">Leaf</tissue>
    </source>
</reference>
<protein>
    <recommendedName>
        <fullName evidence="1">DUF8040 domain-containing protein</fullName>
    </recommendedName>
</protein>